<name>A0ABS4EA81_9FIRM</name>
<sequence length="39" mass="4624">MIMVFEVVEYIRLILNNIVLLLFKITNEVKAKSKSKEQK</sequence>
<dbReference type="EMBL" id="JAGGJX010000001">
    <property type="protein sequence ID" value="MBP1854840.1"/>
    <property type="molecule type" value="Genomic_DNA"/>
</dbReference>
<keyword evidence="2" id="KW-1185">Reference proteome</keyword>
<reference evidence="1 2" key="1">
    <citation type="submission" date="2021-03" db="EMBL/GenBank/DDBJ databases">
        <title>Genomic Encyclopedia of Type Strains, Phase IV (KMG-IV): sequencing the most valuable type-strain genomes for metagenomic binning, comparative biology and taxonomic classification.</title>
        <authorList>
            <person name="Goeker M."/>
        </authorList>
    </citation>
    <scope>NUCLEOTIDE SEQUENCE [LARGE SCALE GENOMIC DNA]</scope>
    <source>
        <strain evidence="1 2">DSM 1289</strain>
    </source>
</reference>
<accession>A0ABS4EA81</accession>
<protein>
    <submittedName>
        <fullName evidence="1">Uncharacterized protein</fullName>
    </submittedName>
</protein>
<evidence type="ECO:0000313" key="1">
    <source>
        <dbReference type="EMBL" id="MBP1854840.1"/>
    </source>
</evidence>
<evidence type="ECO:0000313" key="2">
    <source>
        <dbReference type="Proteomes" id="UP000767291"/>
    </source>
</evidence>
<comment type="caution">
    <text evidence="1">The sequence shown here is derived from an EMBL/GenBank/DDBJ whole genome shotgun (WGS) entry which is preliminary data.</text>
</comment>
<gene>
    <name evidence="1" type="ORF">J2Z43_001230</name>
</gene>
<dbReference type="Proteomes" id="UP000767291">
    <property type="component" value="Unassembled WGS sequence"/>
</dbReference>
<proteinExistence type="predicted"/>
<organism evidence="1 2">
    <name type="scientific">Metaclostridioides mangenotii</name>
    <dbReference type="NCBI Taxonomy" id="1540"/>
    <lineage>
        <taxon>Bacteria</taxon>
        <taxon>Bacillati</taxon>
        <taxon>Bacillota</taxon>
        <taxon>Clostridia</taxon>
        <taxon>Peptostreptococcales</taxon>
        <taxon>Peptostreptococcaceae</taxon>
        <taxon>Metaclostridioides</taxon>
    </lineage>
</organism>